<evidence type="ECO:0000313" key="4">
    <source>
        <dbReference type="Proteomes" id="UP000199690"/>
    </source>
</evidence>
<keyword evidence="4" id="KW-1185">Reference proteome</keyword>
<accession>A0A1I1QLK7</accession>
<dbReference type="InterPro" id="IPR037401">
    <property type="entry name" value="SnoaL-like"/>
</dbReference>
<dbReference type="InterPro" id="IPR032710">
    <property type="entry name" value="NTF2-like_dom_sf"/>
</dbReference>
<feature type="domain" description="SnoaL-like" evidence="1">
    <location>
        <begin position="5"/>
        <end position="125"/>
    </location>
</feature>
<dbReference type="EMBL" id="FNVB01000011">
    <property type="protein sequence ID" value="SEG96362.1"/>
    <property type="molecule type" value="Genomic_DNA"/>
</dbReference>
<dbReference type="RefSeq" id="WP_093350311.1">
    <property type="nucleotide sequence ID" value="NZ_FNVB01000011.1"/>
</dbReference>
<dbReference type="Gene3D" id="3.10.450.50">
    <property type="match status" value="1"/>
</dbReference>
<evidence type="ECO:0000313" key="5">
    <source>
        <dbReference type="Proteomes" id="UP000236729"/>
    </source>
</evidence>
<name>A0A1H6EEZ8_9PSEU</name>
<evidence type="ECO:0000259" key="1">
    <source>
        <dbReference type="Pfam" id="PF13577"/>
    </source>
</evidence>
<dbReference type="EMBL" id="FOME01000003">
    <property type="protein sequence ID" value="SFD20153.1"/>
    <property type="molecule type" value="Genomic_DNA"/>
</dbReference>
<proteinExistence type="predicted"/>
<reference evidence="2" key="1">
    <citation type="submission" date="2016-10" db="EMBL/GenBank/DDBJ databases">
        <authorList>
            <person name="de Groot N.N."/>
        </authorList>
    </citation>
    <scope>NUCLEOTIDE SEQUENCE [LARGE SCALE GENOMIC DNA]</scope>
    <source>
        <strain evidence="2">ATCC 20501</strain>
    </source>
</reference>
<reference evidence="4 5" key="2">
    <citation type="submission" date="2016-10" db="EMBL/GenBank/DDBJ databases">
        <authorList>
            <person name="Varghese N."/>
            <person name="Submissions S."/>
        </authorList>
    </citation>
    <scope>NUCLEOTIDE SEQUENCE [LARGE SCALE GENOMIC DNA]</scope>
    <source>
        <strain evidence="5">ATCC 20501</strain>
        <strain evidence="3 4">CGMCC 4.3529</strain>
    </source>
</reference>
<gene>
    <name evidence="2" type="ORF">SAMN02982929_06383</name>
    <name evidence="3" type="ORF">SAMN05216506_10343</name>
</gene>
<dbReference type="Proteomes" id="UP000199690">
    <property type="component" value="Unassembled WGS sequence"/>
</dbReference>
<dbReference type="SMR" id="A0A1H6EEZ8"/>
<evidence type="ECO:0000313" key="3">
    <source>
        <dbReference type="EMBL" id="SFD20153.1"/>
    </source>
</evidence>
<dbReference type="SUPFAM" id="SSF54427">
    <property type="entry name" value="NTF2-like"/>
    <property type="match status" value="1"/>
</dbReference>
<evidence type="ECO:0000313" key="2">
    <source>
        <dbReference type="EMBL" id="SEG96362.1"/>
    </source>
</evidence>
<dbReference type="Pfam" id="PF13577">
    <property type="entry name" value="SnoaL_4"/>
    <property type="match status" value="1"/>
</dbReference>
<organism evidence="2 5">
    <name type="scientific">Saccharopolyspora kobensis</name>
    <dbReference type="NCBI Taxonomy" id="146035"/>
    <lineage>
        <taxon>Bacteria</taxon>
        <taxon>Bacillati</taxon>
        <taxon>Actinomycetota</taxon>
        <taxon>Actinomycetes</taxon>
        <taxon>Pseudonocardiales</taxon>
        <taxon>Pseudonocardiaceae</taxon>
        <taxon>Saccharopolyspora</taxon>
    </lineage>
</organism>
<dbReference type="Proteomes" id="UP000236729">
    <property type="component" value="Unassembled WGS sequence"/>
</dbReference>
<dbReference type="CDD" id="cd00531">
    <property type="entry name" value="NTF2_like"/>
    <property type="match status" value="1"/>
</dbReference>
<dbReference type="AlphaFoldDB" id="A0A1H6EEZ8"/>
<protein>
    <submittedName>
        <fullName evidence="2">SnoaL-like domain-containing protein</fullName>
    </submittedName>
</protein>
<accession>A0A1H6EEZ8</accession>
<sequence>MPTDIADRIEIADLFTRLARLLDEKRWAETGDVFADDVAVHSPRGGELRGIDEVTGYLSRSDDEAQRTQHMTADLQVNVTGDEATASANSLVHFYRDGRAPHQTSGLRLFCTTVRTPVGWRIRDYRIVPAWTREN</sequence>